<evidence type="ECO:0000259" key="11">
    <source>
        <dbReference type="Pfam" id="PF21193"/>
    </source>
</evidence>
<evidence type="ECO:0000256" key="6">
    <source>
        <dbReference type="ARBA" id="ARBA00023242"/>
    </source>
</evidence>
<evidence type="ECO:0000256" key="2">
    <source>
        <dbReference type="ARBA" id="ARBA00017035"/>
    </source>
</evidence>
<comment type="similarity">
    <text evidence="1 7">Belongs to the NMD3 family.</text>
</comment>
<comment type="caution">
    <text evidence="12">The sequence shown here is derived from an EMBL/GenBank/DDBJ whole genome shotgun (WGS) entry which is preliminary data.</text>
</comment>
<reference evidence="12 13" key="1">
    <citation type="journal article" date="2021" name="Sci. Rep.">
        <title>The genome of the diatom Chaetoceros tenuissimus carries an ancient integrated fragment of an extant virus.</title>
        <authorList>
            <person name="Hongo Y."/>
            <person name="Kimura K."/>
            <person name="Takaki Y."/>
            <person name="Yoshida Y."/>
            <person name="Baba S."/>
            <person name="Kobayashi G."/>
            <person name="Nagasaki K."/>
            <person name="Hano T."/>
            <person name="Tomaru Y."/>
        </authorList>
    </citation>
    <scope>NUCLEOTIDE SEQUENCE [LARGE SCALE GENOMIC DNA]</scope>
    <source>
        <strain evidence="12 13">NIES-3715</strain>
    </source>
</reference>
<dbReference type="InterPro" id="IPR007064">
    <property type="entry name" value="Nmd3_N"/>
</dbReference>
<evidence type="ECO:0000256" key="4">
    <source>
        <dbReference type="ARBA" id="ARBA00022490"/>
    </source>
</evidence>
<feature type="coiled-coil region" evidence="8">
    <location>
        <begin position="433"/>
        <end position="461"/>
    </location>
</feature>
<keyword evidence="3 7" id="KW-0813">Transport</keyword>
<feature type="domain" description="60S ribosomal export protein NMD3 OB-fold" evidence="10">
    <location>
        <begin position="339"/>
        <end position="413"/>
    </location>
</feature>
<evidence type="ECO:0000313" key="12">
    <source>
        <dbReference type="EMBL" id="GFH53477.1"/>
    </source>
</evidence>
<dbReference type="GO" id="GO:0015031">
    <property type="term" value="P:protein transport"/>
    <property type="evidence" value="ECO:0007669"/>
    <property type="project" value="UniProtKB-KW"/>
</dbReference>
<sequence>MEVSGGTMVNVLCCMCGIPIAPNASNSCPSCLASKSDVTKGISTEATLHQCRGCQRWHIDAGKWMACDLESRELMTICLKNVNGLNKSGVNGEATRLVDAGWIWTEPHSMRLKIRLTVQKEVQSGTILQQSFVVVFVVRNQQCIECQAEFRQGSWKSLVQVRQRVGHKRTFLYLEQLILKHGAHRGTLSIETFRDGMDFYFPDKGKAARFITFLENVVPIKTKSSKKLIGTDDKSNITNYKYTNLVEICPLCKEDLLYLPAKTARNMGNISRLVLVKNITSLIHLIDPLSGQTAQMSAEAYWRDPIRPVITAARSRFVRYIVLGKDPVIVERNVSKKSATRRNKAKLAALTVAKEDDLGINDVQIEERSHVGYLMKSGDTAVGYDLTDVQFVDDEAEEARAAGKFPDVIILRKLYGGVATNEVDAAKQRMFKLQRLDADKVEAEKSKKAQKDQENDDMDEEDFLREVEADKEMRLNMNLYKTEVAMKKEEEGGKNNNDNDDDDQQVRLDELLDGLVLDDGPDKDMGEVELNEDLPWGGIDTFGMMEEGEKAAKDGIAYTGREDARNVKDKESAMPVSTFGQQFMDKKFTFK</sequence>
<evidence type="ECO:0000256" key="8">
    <source>
        <dbReference type="SAM" id="Coils"/>
    </source>
</evidence>
<comment type="function">
    <text evidence="7">Acts as an adapter for the XPO1/CRM1-mediated export of the 60S ribosomal subunit.</text>
</comment>
<dbReference type="Pfam" id="PF04981">
    <property type="entry name" value="NMD3"/>
    <property type="match status" value="1"/>
</dbReference>
<dbReference type="PANTHER" id="PTHR12746">
    <property type="entry name" value="NONSENSE-MEDIATED MRNA DECAY PROTEIN 3"/>
    <property type="match status" value="1"/>
</dbReference>
<protein>
    <recommendedName>
        <fullName evidence="2 7">60S ribosomal export protein NMD3</fullName>
    </recommendedName>
</protein>
<dbReference type="GO" id="GO:0043023">
    <property type="term" value="F:ribosomal large subunit binding"/>
    <property type="evidence" value="ECO:0007669"/>
    <property type="project" value="InterPro"/>
</dbReference>
<keyword evidence="6 7" id="KW-0539">Nucleus</keyword>
<dbReference type="Pfam" id="PF21192">
    <property type="entry name" value="OB_NMD3"/>
    <property type="match status" value="1"/>
</dbReference>
<dbReference type="PANTHER" id="PTHR12746:SF2">
    <property type="entry name" value="60S RIBOSOMAL EXPORT PROTEIN NMD3"/>
    <property type="match status" value="1"/>
</dbReference>
<evidence type="ECO:0000256" key="3">
    <source>
        <dbReference type="ARBA" id="ARBA00022448"/>
    </source>
</evidence>
<evidence type="ECO:0000256" key="5">
    <source>
        <dbReference type="ARBA" id="ARBA00022927"/>
    </source>
</evidence>
<gene>
    <name evidence="12" type="ORF">CTEN210_09953</name>
</gene>
<keyword evidence="13" id="KW-1185">Reference proteome</keyword>
<evidence type="ECO:0000313" key="13">
    <source>
        <dbReference type="Proteomes" id="UP001054902"/>
    </source>
</evidence>
<feature type="domain" description="60S ribosomal export protein NMD3 SH3" evidence="11">
    <location>
        <begin position="251"/>
        <end position="298"/>
    </location>
</feature>
<keyword evidence="8" id="KW-0175">Coiled coil</keyword>
<organism evidence="12 13">
    <name type="scientific">Chaetoceros tenuissimus</name>
    <dbReference type="NCBI Taxonomy" id="426638"/>
    <lineage>
        <taxon>Eukaryota</taxon>
        <taxon>Sar</taxon>
        <taxon>Stramenopiles</taxon>
        <taxon>Ochrophyta</taxon>
        <taxon>Bacillariophyta</taxon>
        <taxon>Coscinodiscophyceae</taxon>
        <taxon>Chaetocerotophycidae</taxon>
        <taxon>Chaetocerotales</taxon>
        <taxon>Chaetocerotaceae</taxon>
        <taxon>Chaetoceros</taxon>
    </lineage>
</organism>
<evidence type="ECO:0000259" key="10">
    <source>
        <dbReference type="Pfam" id="PF21192"/>
    </source>
</evidence>
<accession>A0AAD3H7I2</accession>
<dbReference type="InterPro" id="IPR048899">
    <property type="entry name" value="NMD_SH3"/>
</dbReference>
<name>A0AAD3H7I2_9STRA</name>
<feature type="domain" description="Nmd3 N-terminal" evidence="9">
    <location>
        <begin position="13"/>
        <end position="248"/>
    </location>
</feature>
<dbReference type="Proteomes" id="UP001054902">
    <property type="component" value="Unassembled WGS sequence"/>
</dbReference>
<evidence type="ECO:0000256" key="7">
    <source>
        <dbReference type="RuleBase" id="RU364108"/>
    </source>
</evidence>
<dbReference type="AlphaFoldDB" id="A0AAD3H7I2"/>
<comment type="subcellular location">
    <subcellularLocation>
        <location evidence="7">Cytoplasm</location>
    </subcellularLocation>
    <subcellularLocation>
        <location evidence="7">Nucleus</location>
    </subcellularLocation>
</comment>
<evidence type="ECO:0000259" key="9">
    <source>
        <dbReference type="Pfam" id="PF04981"/>
    </source>
</evidence>
<dbReference type="EMBL" id="BLLK01000047">
    <property type="protein sequence ID" value="GFH53477.1"/>
    <property type="molecule type" value="Genomic_DNA"/>
</dbReference>
<evidence type="ECO:0000256" key="1">
    <source>
        <dbReference type="ARBA" id="ARBA00009794"/>
    </source>
</evidence>
<keyword evidence="4 7" id="KW-0963">Cytoplasm</keyword>
<dbReference type="InterPro" id="IPR039768">
    <property type="entry name" value="Nmd3"/>
</dbReference>
<dbReference type="InterPro" id="IPR048898">
    <property type="entry name" value="OB_NMD3"/>
</dbReference>
<dbReference type="GO" id="GO:0005737">
    <property type="term" value="C:cytoplasm"/>
    <property type="evidence" value="ECO:0007669"/>
    <property type="project" value="UniProtKB-SubCell"/>
</dbReference>
<proteinExistence type="inferred from homology"/>
<dbReference type="GO" id="GO:0000055">
    <property type="term" value="P:ribosomal large subunit export from nucleus"/>
    <property type="evidence" value="ECO:0007669"/>
    <property type="project" value="TreeGrafter"/>
</dbReference>
<dbReference type="Pfam" id="PF21193">
    <property type="entry name" value="NMD_SH3"/>
    <property type="match status" value="1"/>
</dbReference>
<keyword evidence="5 7" id="KW-0653">Protein transport</keyword>
<dbReference type="GO" id="GO:0005634">
    <property type="term" value="C:nucleus"/>
    <property type="evidence" value="ECO:0007669"/>
    <property type="project" value="UniProtKB-SubCell"/>
</dbReference>